<dbReference type="EMBL" id="CAMPGE010016373">
    <property type="protein sequence ID" value="CAI2374936.1"/>
    <property type="molecule type" value="Genomic_DNA"/>
</dbReference>
<comment type="caution">
    <text evidence="1">The sequence shown here is derived from an EMBL/GenBank/DDBJ whole genome shotgun (WGS) entry which is preliminary data.</text>
</comment>
<dbReference type="AlphaFoldDB" id="A0AAD1XLB1"/>
<sequence length="70" mass="8537">MFAKRVLLKVKVLNMSHRIHVWIYNFWNFCQNLKFLCKNAIIFQCNLLKPQKSHITQRIIHLRCSCIMYV</sequence>
<dbReference type="Proteomes" id="UP001295684">
    <property type="component" value="Unassembled WGS sequence"/>
</dbReference>
<evidence type="ECO:0000313" key="2">
    <source>
        <dbReference type="Proteomes" id="UP001295684"/>
    </source>
</evidence>
<gene>
    <name evidence="1" type="ORF">ECRASSUSDP1_LOCUS16294</name>
</gene>
<accession>A0AAD1XLB1</accession>
<keyword evidence="2" id="KW-1185">Reference proteome</keyword>
<evidence type="ECO:0000313" key="1">
    <source>
        <dbReference type="EMBL" id="CAI2374936.1"/>
    </source>
</evidence>
<proteinExistence type="predicted"/>
<reference evidence="1" key="1">
    <citation type="submission" date="2023-07" db="EMBL/GenBank/DDBJ databases">
        <authorList>
            <consortium name="AG Swart"/>
            <person name="Singh M."/>
            <person name="Singh A."/>
            <person name="Seah K."/>
            <person name="Emmerich C."/>
        </authorList>
    </citation>
    <scope>NUCLEOTIDE SEQUENCE</scope>
    <source>
        <strain evidence="1">DP1</strain>
    </source>
</reference>
<protein>
    <submittedName>
        <fullName evidence="1">Uncharacterized protein</fullName>
    </submittedName>
</protein>
<name>A0AAD1XLB1_EUPCR</name>
<organism evidence="1 2">
    <name type="scientific">Euplotes crassus</name>
    <dbReference type="NCBI Taxonomy" id="5936"/>
    <lineage>
        <taxon>Eukaryota</taxon>
        <taxon>Sar</taxon>
        <taxon>Alveolata</taxon>
        <taxon>Ciliophora</taxon>
        <taxon>Intramacronucleata</taxon>
        <taxon>Spirotrichea</taxon>
        <taxon>Hypotrichia</taxon>
        <taxon>Euplotida</taxon>
        <taxon>Euplotidae</taxon>
        <taxon>Moneuplotes</taxon>
    </lineage>
</organism>